<dbReference type="Proteomes" id="UP000008206">
    <property type="component" value="Chromosome"/>
</dbReference>
<dbReference type="KEGG" id="cyj:Cyan7822_3063"/>
<feature type="transmembrane region" description="Helical" evidence="1">
    <location>
        <begin position="405"/>
        <end position="424"/>
    </location>
</feature>
<evidence type="ECO:0008006" key="4">
    <source>
        <dbReference type="Google" id="ProtNLM"/>
    </source>
</evidence>
<accession>E0U9U8</accession>
<dbReference type="InterPro" id="IPR049753">
    <property type="entry name" value="EPS_HpsL-like"/>
</dbReference>
<proteinExistence type="predicted"/>
<gene>
    <name evidence="2" type="ordered locus">Cyan7822_3063</name>
</gene>
<dbReference type="HOGENOM" id="CLU_502190_0_0_3"/>
<dbReference type="eggNOG" id="COG3307">
    <property type="taxonomic scope" value="Bacteria"/>
</dbReference>
<feature type="transmembrane region" description="Helical" evidence="1">
    <location>
        <begin position="490"/>
        <end position="513"/>
    </location>
</feature>
<feature type="transmembrane region" description="Helical" evidence="1">
    <location>
        <begin position="308"/>
        <end position="328"/>
    </location>
</feature>
<protein>
    <recommendedName>
        <fullName evidence="4">O-antigen polymerase</fullName>
    </recommendedName>
</protein>
<feature type="transmembrane region" description="Helical" evidence="1">
    <location>
        <begin position="365"/>
        <end position="384"/>
    </location>
</feature>
<feature type="transmembrane region" description="Helical" evidence="1">
    <location>
        <begin position="340"/>
        <end position="359"/>
    </location>
</feature>
<organism evidence="2 3">
    <name type="scientific">Gloeothece verrucosa (strain PCC 7822)</name>
    <name type="common">Cyanothece sp. (strain PCC 7822)</name>
    <dbReference type="NCBI Taxonomy" id="497965"/>
    <lineage>
        <taxon>Bacteria</taxon>
        <taxon>Bacillati</taxon>
        <taxon>Cyanobacteriota</taxon>
        <taxon>Cyanophyceae</taxon>
        <taxon>Oscillatoriophycideae</taxon>
        <taxon>Chroococcales</taxon>
        <taxon>Aphanothecaceae</taxon>
        <taxon>Gloeothece</taxon>
        <taxon>Gloeothece verrucosa</taxon>
    </lineage>
</organism>
<reference evidence="3" key="1">
    <citation type="journal article" date="2011" name="MBio">
        <title>Novel metabolic attributes of the genus Cyanothece, comprising a group of unicellular nitrogen-fixing Cyanobacteria.</title>
        <authorList>
            <person name="Bandyopadhyay A."/>
            <person name="Elvitigala T."/>
            <person name="Welsh E."/>
            <person name="Stockel J."/>
            <person name="Liberton M."/>
            <person name="Min H."/>
            <person name="Sherman L.A."/>
            <person name="Pakrasi H.B."/>
        </authorList>
    </citation>
    <scope>NUCLEOTIDE SEQUENCE [LARGE SCALE GENOMIC DNA]</scope>
    <source>
        <strain evidence="3">PCC 7822</strain>
    </source>
</reference>
<evidence type="ECO:0000313" key="2">
    <source>
        <dbReference type="EMBL" id="ADN15018.1"/>
    </source>
</evidence>
<feature type="transmembrane region" description="Helical" evidence="1">
    <location>
        <begin position="206"/>
        <end position="225"/>
    </location>
</feature>
<dbReference type="EMBL" id="CP002198">
    <property type="protein sequence ID" value="ADN15018.1"/>
    <property type="molecule type" value="Genomic_DNA"/>
</dbReference>
<keyword evidence="1" id="KW-0812">Transmembrane</keyword>
<dbReference type="OrthoDB" id="524903at2"/>
<keyword evidence="1" id="KW-1133">Transmembrane helix</keyword>
<dbReference type="STRING" id="497965.Cyan7822_3063"/>
<sequence>MAPLKKKKRKTSSKNPKNQAEQVDFKTKIAQKRQAREARKNLLGAIFSSIFCLIVFGIPLMLTVGVKEGIMVGIGIPILFLSYKYPRQALWVFLIYIPFGGTITYSIGGGSVVLQLVKDVFYIPALIKIIQERSRKRLPILIPKKIKPTLTILLICCFLTLMTVNTLQQFLPVCDETNPVLIQSPLTGELIKAPCRKGLTFLQGLFGLKVLLGYFPLALCAYYLIEDKKKLFFLGRLLVVLTIICCLLGLVQYWMLKSGRCLGTRNESGVQLYKASLEARCFIGGSLLYSPEFGQIRLPGTFVSPWHWGWFLVAHAAISYTVTFSEMINSFRENLQKTSLFWGIAGLISMILVLINAIICGQRLAFILVPSIYLVLLILSFLLLSTAQGSNLKQLFLKLKHLIPVLIGVGVFIIIGGVAALSFFNPDFIQERYESFLSRWAASNPLDFMSEQINLVLDNSRIFGKGLGEATSSARFLGDIYFLETYHAKIIYEIGVVGFFAFMGFLTHLLMLTFKAYRSVRNPGIASYGASFWVFMVIITYLPYWYPMDTDPVGVYYWFFAGVILKLPEIDKLELPLPDKENSQGKKLKFKRKKISWT</sequence>
<keyword evidence="3" id="KW-1185">Reference proteome</keyword>
<dbReference type="NCBIfam" id="NF038300">
    <property type="entry name" value="EPS_HpsL"/>
    <property type="match status" value="1"/>
</dbReference>
<evidence type="ECO:0000256" key="1">
    <source>
        <dbReference type="SAM" id="Phobius"/>
    </source>
</evidence>
<feature type="transmembrane region" description="Helical" evidence="1">
    <location>
        <begin position="525"/>
        <end position="546"/>
    </location>
</feature>
<evidence type="ECO:0000313" key="3">
    <source>
        <dbReference type="Proteomes" id="UP000008206"/>
    </source>
</evidence>
<feature type="transmembrane region" description="Helical" evidence="1">
    <location>
        <begin position="237"/>
        <end position="256"/>
    </location>
</feature>
<dbReference type="RefSeq" id="WP_013323111.1">
    <property type="nucleotide sequence ID" value="NC_014501.1"/>
</dbReference>
<feature type="transmembrane region" description="Helical" evidence="1">
    <location>
        <begin position="150"/>
        <end position="171"/>
    </location>
</feature>
<keyword evidence="1" id="KW-0472">Membrane</keyword>
<name>E0U9U8_GLOV7</name>
<dbReference type="AlphaFoldDB" id="E0U9U8"/>
<feature type="transmembrane region" description="Helical" evidence="1">
    <location>
        <begin position="90"/>
        <end position="107"/>
    </location>
</feature>
<feature type="transmembrane region" description="Helical" evidence="1">
    <location>
        <begin position="42"/>
        <end position="60"/>
    </location>
</feature>